<dbReference type="InterPro" id="IPR013106">
    <property type="entry name" value="Ig_V-set"/>
</dbReference>
<dbReference type="InterPro" id="IPR007110">
    <property type="entry name" value="Ig-like_dom"/>
</dbReference>
<gene>
    <name evidence="6" type="ORF">chiPu_0020050</name>
</gene>
<keyword evidence="1" id="KW-0732">Signal</keyword>
<accession>A0A401RTY0</accession>
<reference evidence="6 7" key="1">
    <citation type="journal article" date="2018" name="Nat. Ecol. Evol.">
        <title>Shark genomes provide insights into elasmobranch evolution and the origin of vertebrates.</title>
        <authorList>
            <person name="Hara Y"/>
            <person name="Yamaguchi K"/>
            <person name="Onimaru K"/>
            <person name="Kadota M"/>
            <person name="Koyanagi M"/>
            <person name="Keeley SD"/>
            <person name="Tatsumi K"/>
            <person name="Tanaka K"/>
            <person name="Motone F"/>
            <person name="Kageyama Y"/>
            <person name="Nozu R"/>
            <person name="Adachi N"/>
            <person name="Nishimura O"/>
            <person name="Nakagawa R"/>
            <person name="Tanegashima C"/>
            <person name="Kiyatake I"/>
            <person name="Matsumoto R"/>
            <person name="Murakumo K"/>
            <person name="Nishida K"/>
            <person name="Terakita A"/>
            <person name="Kuratani S"/>
            <person name="Sato K"/>
            <person name="Hyodo S Kuraku.S."/>
        </authorList>
    </citation>
    <scope>NUCLEOTIDE SEQUENCE [LARGE SCALE GENOMIC DNA]</scope>
</reference>
<dbReference type="Pfam" id="PF07686">
    <property type="entry name" value="V-set"/>
    <property type="match status" value="1"/>
</dbReference>
<dbReference type="InterPro" id="IPR003598">
    <property type="entry name" value="Ig_sub2"/>
</dbReference>
<dbReference type="PANTHER" id="PTHR44337:SF20">
    <property type="entry name" value="CARCINOEMBRYONIC ANTIGEN-RELATED CELL ADHESION MOLECULE 5-RELATED"/>
    <property type="match status" value="1"/>
</dbReference>
<keyword evidence="4" id="KW-0393">Immunoglobulin domain</keyword>
<dbReference type="PROSITE" id="PS50835">
    <property type="entry name" value="IG_LIKE"/>
    <property type="match status" value="1"/>
</dbReference>
<dbReference type="InterPro" id="IPR052598">
    <property type="entry name" value="IgSF_CEA-related"/>
</dbReference>
<evidence type="ECO:0000256" key="2">
    <source>
        <dbReference type="ARBA" id="ARBA00023157"/>
    </source>
</evidence>
<comment type="caution">
    <text evidence="6">The sequence shown here is derived from an EMBL/GenBank/DDBJ whole genome shotgun (WGS) entry which is preliminary data.</text>
</comment>
<dbReference type="PANTHER" id="PTHR44337">
    <property type="entry name" value="CARCINOEMBRYONIC ANTIGEN-RELATED CELL ADHESION MOLECULE 8"/>
    <property type="match status" value="1"/>
</dbReference>
<dbReference type="SUPFAM" id="SSF48726">
    <property type="entry name" value="Immunoglobulin"/>
    <property type="match status" value="2"/>
</dbReference>
<dbReference type="InterPro" id="IPR003599">
    <property type="entry name" value="Ig_sub"/>
</dbReference>
<feature type="domain" description="Ig-like" evidence="5">
    <location>
        <begin position="96"/>
        <end position="168"/>
    </location>
</feature>
<sequence length="187" mass="21383">MMQNISQPNEVFSLEWRVIQNETVRSILIFSPSSPIPYISDSFKNRVNFSHSTLELLLKNIQLSDEGIYELEATTSDGKSTKYSVMLTVNVAVSIPHIEIFPKVPQVGDNVTLQCSILEGNLVHYSWYKCEQSLSDGKNYRLSKNNRSLTLLNLQESDVGTYRCQARNHISIKHKDFVLQFCSKYLS</sequence>
<proteinExistence type="predicted"/>
<dbReference type="Gene3D" id="2.60.40.10">
    <property type="entry name" value="Immunoglobulins"/>
    <property type="match status" value="2"/>
</dbReference>
<name>A0A401RTY0_CHIPU</name>
<evidence type="ECO:0000259" key="5">
    <source>
        <dbReference type="PROSITE" id="PS50835"/>
    </source>
</evidence>
<dbReference type="Proteomes" id="UP000287033">
    <property type="component" value="Unassembled WGS sequence"/>
</dbReference>
<evidence type="ECO:0000313" key="6">
    <source>
        <dbReference type="EMBL" id="GCC21576.1"/>
    </source>
</evidence>
<keyword evidence="7" id="KW-1185">Reference proteome</keyword>
<dbReference type="EMBL" id="BEZZ01002315">
    <property type="protein sequence ID" value="GCC21576.1"/>
    <property type="molecule type" value="Genomic_DNA"/>
</dbReference>
<dbReference type="InterPro" id="IPR013783">
    <property type="entry name" value="Ig-like_fold"/>
</dbReference>
<evidence type="ECO:0000256" key="3">
    <source>
        <dbReference type="ARBA" id="ARBA00023180"/>
    </source>
</evidence>
<dbReference type="SMART" id="SM00409">
    <property type="entry name" value="IG"/>
    <property type="match status" value="2"/>
</dbReference>
<protein>
    <recommendedName>
        <fullName evidence="5">Ig-like domain-containing protein</fullName>
    </recommendedName>
</protein>
<dbReference type="OMA" id="PHIEIFP"/>
<keyword evidence="2" id="KW-1015">Disulfide bond</keyword>
<dbReference type="Pfam" id="PF13927">
    <property type="entry name" value="Ig_3"/>
    <property type="match status" value="1"/>
</dbReference>
<dbReference type="OrthoDB" id="6159398at2759"/>
<dbReference type="STRING" id="137246.A0A401RTY0"/>
<dbReference type="SMART" id="SM00408">
    <property type="entry name" value="IGc2"/>
    <property type="match status" value="2"/>
</dbReference>
<dbReference type="InterPro" id="IPR036179">
    <property type="entry name" value="Ig-like_dom_sf"/>
</dbReference>
<evidence type="ECO:0000256" key="4">
    <source>
        <dbReference type="ARBA" id="ARBA00023319"/>
    </source>
</evidence>
<dbReference type="AlphaFoldDB" id="A0A401RTY0"/>
<keyword evidence="3" id="KW-0325">Glycoprotein</keyword>
<evidence type="ECO:0000313" key="7">
    <source>
        <dbReference type="Proteomes" id="UP000287033"/>
    </source>
</evidence>
<organism evidence="6 7">
    <name type="scientific">Chiloscyllium punctatum</name>
    <name type="common">Brownbanded bambooshark</name>
    <name type="synonym">Hemiscyllium punctatum</name>
    <dbReference type="NCBI Taxonomy" id="137246"/>
    <lineage>
        <taxon>Eukaryota</taxon>
        <taxon>Metazoa</taxon>
        <taxon>Chordata</taxon>
        <taxon>Craniata</taxon>
        <taxon>Vertebrata</taxon>
        <taxon>Chondrichthyes</taxon>
        <taxon>Elasmobranchii</taxon>
        <taxon>Galeomorphii</taxon>
        <taxon>Galeoidea</taxon>
        <taxon>Orectolobiformes</taxon>
        <taxon>Hemiscylliidae</taxon>
        <taxon>Chiloscyllium</taxon>
    </lineage>
</organism>
<evidence type="ECO:0000256" key="1">
    <source>
        <dbReference type="ARBA" id="ARBA00022729"/>
    </source>
</evidence>